<accession>A0A9X5ZDQ0</accession>
<dbReference type="EMBL" id="MLYK01000040">
    <property type="protein sequence ID" value="OJS94509.1"/>
    <property type="molecule type" value="Genomic_DNA"/>
</dbReference>
<organism evidence="1 2">
    <name type="scientific">Bacillus cereus</name>
    <dbReference type="NCBI Taxonomy" id="1396"/>
    <lineage>
        <taxon>Bacteria</taxon>
        <taxon>Bacillati</taxon>
        <taxon>Bacillota</taxon>
        <taxon>Bacilli</taxon>
        <taxon>Bacillales</taxon>
        <taxon>Bacillaceae</taxon>
        <taxon>Bacillus</taxon>
        <taxon>Bacillus cereus group</taxon>
    </lineage>
</organism>
<dbReference type="AlphaFoldDB" id="A0A9X5ZDQ0"/>
<comment type="caution">
    <text evidence="1">The sequence shown here is derived from an EMBL/GenBank/DDBJ whole genome shotgun (WGS) entry which is preliminary data.</text>
</comment>
<name>A0A9X5ZDQ0_BACCE</name>
<protein>
    <submittedName>
        <fullName evidence="1">Uncharacterized protein</fullName>
    </submittedName>
</protein>
<gene>
    <name evidence="1" type="ORF">BKK64_17510</name>
</gene>
<proteinExistence type="predicted"/>
<evidence type="ECO:0000313" key="1">
    <source>
        <dbReference type="EMBL" id="OJS94509.1"/>
    </source>
</evidence>
<sequence>MEGLRFLKDTEALGYIVMGISRMGYGLEVIFQAMDVAQNMLSQTVKEEFWNEDVLEVVQQLGHEIGINEEELKSELYWSFDVHTENESRSMYEQFIGLRKSESKLTR</sequence>
<reference evidence="1 2" key="1">
    <citation type="submission" date="2016-10" db="EMBL/GenBank/DDBJ databases">
        <title>Draft Genome Sequence of one Bacillus cereus strain isolated from pooled breast milk.</title>
        <authorList>
            <person name="Woudstra C."/>
            <person name="Chamoin A."/>
            <person name="Gentil S."/>
            <person name="Rambeloson T."/>
            <person name="Delannoye S."/>
            <person name="Heinnekine J.A."/>
            <person name="Herbin S."/>
            <person name="Fach P."/>
        </authorList>
    </citation>
    <scope>NUCLEOTIDE SEQUENCE [LARGE SCALE GENOMIC DNA]</scope>
    <source>
        <strain evidence="1 2">16SBCL1279</strain>
    </source>
</reference>
<dbReference type="Proteomes" id="UP000184161">
    <property type="component" value="Unassembled WGS sequence"/>
</dbReference>
<evidence type="ECO:0000313" key="2">
    <source>
        <dbReference type="Proteomes" id="UP000184161"/>
    </source>
</evidence>